<dbReference type="AlphaFoldDB" id="A0A220VDI0"/>
<keyword evidence="1" id="KW-0238">DNA-binding</keyword>
<evidence type="ECO:0000313" key="2">
    <source>
        <dbReference type="Proteomes" id="UP000242175"/>
    </source>
</evidence>
<dbReference type="GO" id="GO:0003677">
    <property type="term" value="F:DNA binding"/>
    <property type="evidence" value="ECO:0007669"/>
    <property type="project" value="UniProtKB-KW"/>
</dbReference>
<dbReference type="Proteomes" id="UP000242175">
    <property type="component" value="Chromosome large"/>
</dbReference>
<keyword evidence="2" id="KW-1185">Reference proteome</keyword>
<sequence length="64" mass="7239">MVNKIMSRARFIAGAKCPKCKRIDTIQVVFEEGNEISKCIFCGYTNLRDNPTTENKSVIDIVTK</sequence>
<name>A0A220VDI0_9GAMM</name>
<dbReference type="InterPro" id="IPR012658">
    <property type="entry name" value="YheV"/>
</dbReference>
<dbReference type="Pfam" id="PF09526">
    <property type="entry name" value="DUF2387"/>
    <property type="match status" value="1"/>
</dbReference>
<dbReference type="KEGG" id="pmai:CF386_02590"/>
<protein>
    <submittedName>
        <fullName evidence="1">DNA-binding protein</fullName>
    </submittedName>
</protein>
<reference evidence="1 2" key="1">
    <citation type="journal article" date="2016" name="Int. J. Syst. Evol. Microbiol.">
        <title>Paraphotobacterium marinum gen. nov., sp. nov., a member of the family Vibrionaceae, isolated from surface seawater.</title>
        <authorList>
            <person name="Huang Z."/>
            <person name="Dong C."/>
            <person name="Shao Z."/>
        </authorList>
    </citation>
    <scope>NUCLEOTIDE SEQUENCE [LARGE SCALE GENOMIC DNA]</scope>
    <source>
        <strain evidence="1 2">NSCS20N07D</strain>
    </source>
</reference>
<accession>A0A220VDI0</accession>
<gene>
    <name evidence="1" type="ORF">CF386_02590</name>
</gene>
<evidence type="ECO:0000313" key="1">
    <source>
        <dbReference type="EMBL" id="ASK78013.1"/>
    </source>
</evidence>
<proteinExistence type="predicted"/>
<organism evidence="1 2">
    <name type="scientific">Paraphotobacterium marinum</name>
    <dbReference type="NCBI Taxonomy" id="1755811"/>
    <lineage>
        <taxon>Bacteria</taxon>
        <taxon>Pseudomonadati</taxon>
        <taxon>Pseudomonadota</taxon>
        <taxon>Gammaproteobacteria</taxon>
        <taxon>Vibrionales</taxon>
        <taxon>Vibrionaceae</taxon>
        <taxon>Paraphotobacterium</taxon>
    </lineage>
</organism>
<dbReference type="NCBIfam" id="TIGR02443">
    <property type="entry name" value="YheV family putative zinc ribbon protein"/>
    <property type="match status" value="1"/>
</dbReference>
<dbReference type="EMBL" id="CP022355">
    <property type="protein sequence ID" value="ASK78013.1"/>
    <property type="molecule type" value="Genomic_DNA"/>
</dbReference>